<evidence type="ECO:0000313" key="8">
    <source>
        <dbReference type="EMBL" id="MES0875296.1"/>
    </source>
</evidence>
<dbReference type="HAMAP" id="MF_01345_B">
    <property type="entry name" value="Ribosomal_uS17_B"/>
    <property type="match status" value="1"/>
</dbReference>
<accession>A0ABV2AED0</accession>
<comment type="similarity">
    <text evidence="1 6 7">Belongs to the universal ribosomal protein uS17 family.</text>
</comment>
<keyword evidence="3 6" id="KW-0694">RNA-binding</keyword>
<dbReference type="InterPro" id="IPR019984">
    <property type="entry name" value="Ribosomal_uS17_bact/chlr"/>
</dbReference>
<dbReference type="PRINTS" id="PR00973">
    <property type="entry name" value="RIBOSOMALS17"/>
</dbReference>
<dbReference type="InterPro" id="IPR019979">
    <property type="entry name" value="Ribosomal_uS17_CS"/>
</dbReference>
<evidence type="ECO:0000256" key="5">
    <source>
        <dbReference type="ARBA" id="ARBA00023274"/>
    </source>
</evidence>
<organism evidence="8 9">
    <name type="scientific">Sinimarinibacterium thermocellulolyticum</name>
    <dbReference type="NCBI Taxonomy" id="3170016"/>
    <lineage>
        <taxon>Bacteria</taxon>
        <taxon>Pseudomonadati</taxon>
        <taxon>Pseudomonadota</taxon>
        <taxon>Gammaproteobacteria</taxon>
        <taxon>Nevskiales</taxon>
        <taxon>Nevskiaceae</taxon>
        <taxon>Sinimarinibacterium</taxon>
    </lineage>
</organism>
<dbReference type="GO" id="GO:0005840">
    <property type="term" value="C:ribosome"/>
    <property type="evidence" value="ECO:0007669"/>
    <property type="project" value="UniProtKB-KW"/>
</dbReference>
<dbReference type="EMBL" id="JBEPIJ010000027">
    <property type="protein sequence ID" value="MES0875296.1"/>
    <property type="molecule type" value="Genomic_DNA"/>
</dbReference>
<dbReference type="Gene3D" id="2.40.50.140">
    <property type="entry name" value="Nucleic acid-binding proteins"/>
    <property type="match status" value="1"/>
</dbReference>
<reference evidence="8 9" key="1">
    <citation type="submission" date="2024-06" db="EMBL/GenBank/DDBJ databases">
        <authorList>
            <person name="Li Z."/>
            <person name="Jiang Y."/>
        </authorList>
    </citation>
    <scope>NUCLEOTIDE SEQUENCE [LARGE SCALE GENOMIC DNA]</scope>
    <source>
        <strain evidence="8 9">HSW-8</strain>
    </source>
</reference>
<dbReference type="PANTHER" id="PTHR10744:SF1">
    <property type="entry name" value="SMALL RIBOSOMAL SUBUNIT PROTEIN US17M"/>
    <property type="match status" value="1"/>
</dbReference>
<dbReference type="NCBIfam" id="TIGR03635">
    <property type="entry name" value="uS17_bact"/>
    <property type="match status" value="1"/>
</dbReference>
<dbReference type="NCBIfam" id="NF004123">
    <property type="entry name" value="PRK05610.1"/>
    <property type="match status" value="1"/>
</dbReference>
<keyword evidence="9" id="KW-1185">Reference proteome</keyword>
<dbReference type="Pfam" id="PF00366">
    <property type="entry name" value="Ribosomal_S17"/>
    <property type="match status" value="1"/>
</dbReference>
<evidence type="ECO:0000256" key="7">
    <source>
        <dbReference type="RuleBase" id="RU003872"/>
    </source>
</evidence>
<dbReference type="InterPro" id="IPR012340">
    <property type="entry name" value="NA-bd_OB-fold"/>
</dbReference>
<dbReference type="PROSITE" id="PS00056">
    <property type="entry name" value="RIBOSOMAL_S17"/>
    <property type="match status" value="1"/>
</dbReference>
<evidence type="ECO:0000256" key="3">
    <source>
        <dbReference type="ARBA" id="ARBA00022884"/>
    </source>
</evidence>
<evidence type="ECO:0000256" key="6">
    <source>
        <dbReference type="HAMAP-Rule" id="MF_01345"/>
    </source>
</evidence>
<comment type="caution">
    <text evidence="8">The sequence shown here is derived from an EMBL/GenBank/DDBJ whole genome shotgun (WGS) entry which is preliminary data.</text>
</comment>
<dbReference type="SUPFAM" id="SSF50249">
    <property type="entry name" value="Nucleic acid-binding proteins"/>
    <property type="match status" value="1"/>
</dbReference>
<dbReference type="RefSeq" id="WP_352890804.1">
    <property type="nucleotide sequence ID" value="NZ_JBEPIJ010000027.1"/>
</dbReference>
<proteinExistence type="inferred from homology"/>
<sequence>MSEQNRQKPQRRIVGTVVSNKANKTITVLVERSVRHPVYGKMLRRSTKLHAHDENNECNEGDLVAIVETRPLSATKHFRLVEVLRKASTLEQQAAGA</sequence>
<evidence type="ECO:0000256" key="1">
    <source>
        <dbReference type="ARBA" id="ARBA00010254"/>
    </source>
</evidence>
<evidence type="ECO:0000256" key="2">
    <source>
        <dbReference type="ARBA" id="ARBA00022730"/>
    </source>
</evidence>
<comment type="subunit">
    <text evidence="6">Part of the 30S ribosomal subunit.</text>
</comment>
<protein>
    <recommendedName>
        <fullName evidence="6">Small ribosomal subunit protein uS17</fullName>
    </recommendedName>
</protein>
<keyword evidence="5 6" id="KW-0687">Ribonucleoprotein</keyword>
<name>A0ABV2AED0_9GAMM</name>
<gene>
    <name evidence="6 8" type="primary">rpsQ</name>
    <name evidence="8" type="ORF">ABSH63_14955</name>
</gene>
<evidence type="ECO:0000313" key="9">
    <source>
        <dbReference type="Proteomes" id="UP001465331"/>
    </source>
</evidence>
<evidence type="ECO:0000256" key="4">
    <source>
        <dbReference type="ARBA" id="ARBA00022980"/>
    </source>
</evidence>
<dbReference type="InterPro" id="IPR000266">
    <property type="entry name" value="Ribosomal_uS17"/>
</dbReference>
<dbReference type="Proteomes" id="UP001465331">
    <property type="component" value="Unassembled WGS sequence"/>
</dbReference>
<keyword evidence="2 6" id="KW-0699">rRNA-binding</keyword>
<dbReference type="CDD" id="cd00364">
    <property type="entry name" value="Ribosomal_uS17"/>
    <property type="match status" value="1"/>
</dbReference>
<comment type="function">
    <text evidence="6">One of the primary rRNA binding proteins, it binds specifically to the 5'-end of 16S ribosomal RNA.</text>
</comment>
<dbReference type="PANTHER" id="PTHR10744">
    <property type="entry name" value="40S RIBOSOMAL PROTEIN S11 FAMILY MEMBER"/>
    <property type="match status" value="1"/>
</dbReference>
<keyword evidence="4 6" id="KW-0689">Ribosomal protein</keyword>